<keyword evidence="2" id="KW-1185">Reference proteome</keyword>
<sequence>MRPGLIISTPTTTLAAAGAQGMKTQRVEREVRLLIQKFGTCALSVSCMSALPTAEWRGGGLNRMEFRIFSTYAAVICSWITECHSFVHPGMC</sequence>
<proteinExistence type="predicted"/>
<gene>
    <name evidence="1" type="ORF">L873DRAFT_869614</name>
</gene>
<reference evidence="1 2" key="1">
    <citation type="journal article" date="2018" name="Nat. Ecol. Evol.">
        <title>Pezizomycetes genomes reveal the molecular basis of ectomycorrhizal truffle lifestyle.</title>
        <authorList>
            <person name="Murat C."/>
            <person name="Payen T."/>
            <person name="Noel B."/>
            <person name="Kuo A."/>
            <person name="Morin E."/>
            <person name="Chen J."/>
            <person name="Kohler A."/>
            <person name="Krizsan K."/>
            <person name="Balestrini R."/>
            <person name="Da Silva C."/>
            <person name="Montanini B."/>
            <person name="Hainaut M."/>
            <person name="Levati E."/>
            <person name="Barry K.W."/>
            <person name="Belfiori B."/>
            <person name="Cichocki N."/>
            <person name="Clum A."/>
            <person name="Dockter R.B."/>
            <person name="Fauchery L."/>
            <person name="Guy J."/>
            <person name="Iotti M."/>
            <person name="Le Tacon F."/>
            <person name="Lindquist E.A."/>
            <person name="Lipzen A."/>
            <person name="Malagnac F."/>
            <person name="Mello A."/>
            <person name="Molinier V."/>
            <person name="Miyauchi S."/>
            <person name="Poulain J."/>
            <person name="Riccioni C."/>
            <person name="Rubini A."/>
            <person name="Sitrit Y."/>
            <person name="Splivallo R."/>
            <person name="Traeger S."/>
            <person name="Wang M."/>
            <person name="Zifcakova L."/>
            <person name="Wipf D."/>
            <person name="Zambonelli A."/>
            <person name="Paolocci F."/>
            <person name="Nowrousian M."/>
            <person name="Ottonello S."/>
            <person name="Baldrian P."/>
            <person name="Spatafora J.W."/>
            <person name="Henrissat B."/>
            <person name="Nagy L.G."/>
            <person name="Aury J.M."/>
            <person name="Wincker P."/>
            <person name="Grigoriev I.V."/>
            <person name="Bonfante P."/>
            <person name="Martin F.M."/>
        </authorList>
    </citation>
    <scope>NUCLEOTIDE SEQUENCE [LARGE SCALE GENOMIC DNA]</scope>
    <source>
        <strain evidence="1 2">120613-1</strain>
    </source>
</reference>
<dbReference type="AlphaFoldDB" id="A0A3N4K227"/>
<organism evidence="1 2">
    <name type="scientific">Choiromyces venosus 120613-1</name>
    <dbReference type="NCBI Taxonomy" id="1336337"/>
    <lineage>
        <taxon>Eukaryota</taxon>
        <taxon>Fungi</taxon>
        <taxon>Dikarya</taxon>
        <taxon>Ascomycota</taxon>
        <taxon>Pezizomycotina</taxon>
        <taxon>Pezizomycetes</taxon>
        <taxon>Pezizales</taxon>
        <taxon>Tuberaceae</taxon>
        <taxon>Choiromyces</taxon>
    </lineage>
</organism>
<evidence type="ECO:0000313" key="2">
    <source>
        <dbReference type="Proteomes" id="UP000276215"/>
    </source>
</evidence>
<evidence type="ECO:0000313" key="1">
    <source>
        <dbReference type="EMBL" id="RPA99934.1"/>
    </source>
</evidence>
<accession>A0A3N4K227</accession>
<dbReference type="EMBL" id="ML120384">
    <property type="protein sequence ID" value="RPA99934.1"/>
    <property type="molecule type" value="Genomic_DNA"/>
</dbReference>
<name>A0A3N4K227_9PEZI</name>
<protein>
    <submittedName>
        <fullName evidence="1">Uncharacterized protein</fullName>
    </submittedName>
</protein>
<dbReference type="Proteomes" id="UP000276215">
    <property type="component" value="Unassembled WGS sequence"/>
</dbReference>